<dbReference type="SUPFAM" id="SSF48403">
    <property type="entry name" value="Ankyrin repeat"/>
    <property type="match status" value="1"/>
</dbReference>
<keyword evidence="10" id="KW-0067">ATP-binding</keyword>
<dbReference type="InterPro" id="IPR001202">
    <property type="entry name" value="WW_dom"/>
</dbReference>
<dbReference type="SUPFAM" id="SSF56112">
    <property type="entry name" value="Protein kinase-like (PK-like)"/>
    <property type="match status" value="1"/>
</dbReference>
<dbReference type="SMART" id="SM00220">
    <property type="entry name" value="S_TKc"/>
    <property type="match status" value="1"/>
</dbReference>
<dbReference type="GO" id="GO:0005524">
    <property type="term" value="F:ATP binding"/>
    <property type="evidence" value="ECO:0007669"/>
    <property type="project" value="UniProtKB-KW"/>
</dbReference>
<evidence type="ECO:0000259" key="20">
    <source>
        <dbReference type="PROSITE" id="PS50020"/>
    </source>
</evidence>
<feature type="region of interest" description="Disordered" evidence="17">
    <location>
        <begin position="560"/>
        <end position="614"/>
    </location>
</feature>
<keyword evidence="11" id="KW-0072">Autophagy</keyword>
<dbReference type="OrthoDB" id="10252171at2759"/>
<organism evidence="21 22">
    <name type="scientific">Endocarpon pusillum</name>
    <dbReference type="NCBI Taxonomy" id="364733"/>
    <lineage>
        <taxon>Eukaryota</taxon>
        <taxon>Fungi</taxon>
        <taxon>Dikarya</taxon>
        <taxon>Ascomycota</taxon>
        <taxon>Pezizomycotina</taxon>
        <taxon>Eurotiomycetes</taxon>
        <taxon>Chaetothyriomycetidae</taxon>
        <taxon>Verrucariales</taxon>
        <taxon>Verrucariaceae</taxon>
        <taxon>Endocarpon</taxon>
    </lineage>
</organism>
<comment type="catalytic activity">
    <reaction evidence="13">
        <text>L-threonyl-[protein] + ATP = O-phospho-L-threonyl-[protein] + ADP + H(+)</text>
        <dbReference type="Rhea" id="RHEA:46608"/>
        <dbReference type="Rhea" id="RHEA-COMP:11060"/>
        <dbReference type="Rhea" id="RHEA-COMP:11605"/>
        <dbReference type="ChEBI" id="CHEBI:15378"/>
        <dbReference type="ChEBI" id="CHEBI:30013"/>
        <dbReference type="ChEBI" id="CHEBI:30616"/>
        <dbReference type="ChEBI" id="CHEBI:61977"/>
        <dbReference type="ChEBI" id="CHEBI:456216"/>
        <dbReference type="EC" id="2.7.11.1"/>
    </reaction>
</comment>
<feature type="repeat" description="ANK" evidence="15">
    <location>
        <begin position="763"/>
        <end position="795"/>
    </location>
</feature>
<dbReference type="Gene3D" id="1.25.40.20">
    <property type="entry name" value="Ankyrin repeat-containing domain"/>
    <property type="match status" value="1"/>
</dbReference>
<feature type="repeat" description="ANK" evidence="15">
    <location>
        <begin position="796"/>
        <end position="828"/>
    </location>
</feature>
<dbReference type="Pfam" id="PF00018">
    <property type="entry name" value="SH3_1"/>
    <property type="match status" value="1"/>
</dbReference>
<dbReference type="SMART" id="SM00326">
    <property type="entry name" value="SH3"/>
    <property type="match status" value="1"/>
</dbReference>
<feature type="region of interest" description="Disordered" evidence="17">
    <location>
        <begin position="425"/>
        <end position="514"/>
    </location>
</feature>
<gene>
    <name evidence="21" type="ORF">GJ744_001202</name>
</gene>
<dbReference type="InterPro" id="IPR008271">
    <property type="entry name" value="Ser/Thr_kinase_AS"/>
</dbReference>
<feature type="compositionally biased region" description="Basic and acidic residues" evidence="17">
    <location>
        <begin position="577"/>
        <end position="588"/>
    </location>
</feature>
<dbReference type="GO" id="GO:0000045">
    <property type="term" value="P:autophagosome assembly"/>
    <property type="evidence" value="ECO:0007669"/>
    <property type="project" value="TreeGrafter"/>
</dbReference>
<dbReference type="InterPro" id="IPR001452">
    <property type="entry name" value="SH3_domain"/>
</dbReference>
<dbReference type="InterPro" id="IPR036028">
    <property type="entry name" value="SH3-like_dom_sf"/>
</dbReference>
<keyword evidence="6" id="KW-0723">Serine/threonine-protein kinase</keyword>
<dbReference type="EMBL" id="JAACFV010000117">
    <property type="protein sequence ID" value="KAF7505136.1"/>
    <property type="molecule type" value="Genomic_DNA"/>
</dbReference>
<feature type="domain" description="SH3" evidence="18">
    <location>
        <begin position="617"/>
        <end position="678"/>
    </location>
</feature>
<reference evidence="21" key="1">
    <citation type="submission" date="2020-02" db="EMBL/GenBank/DDBJ databases">
        <authorList>
            <person name="Palmer J.M."/>
        </authorList>
    </citation>
    <scope>NUCLEOTIDE SEQUENCE</scope>
    <source>
        <strain evidence="21">EPUS1.4</strain>
        <tissue evidence="21">Thallus</tissue>
    </source>
</reference>
<keyword evidence="9" id="KW-0418">Kinase</keyword>
<evidence type="ECO:0000256" key="13">
    <source>
        <dbReference type="ARBA" id="ARBA00047899"/>
    </source>
</evidence>
<dbReference type="CDD" id="cd00201">
    <property type="entry name" value="WW"/>
    <property type="match status" value="1"/>
</dbReference>
<evidence type="ECO:0000313" key="21">
    <source>
        <dbReference type="EMBL" id="KAF7505136.1"/>
    </source>
</evidence>
<feature type="region of interest" description="Disordered" evidence="17">
    <location>
        <begin position="349"/>
        <end position="369"/>
    </location>
</feature>
<dbReference type="InterPro" id="IPR045269">
    <property type="entry name" value="Atg1-like"/>
</dbReference>
<evidence type="ECO:0000256" key="14">
    <source>
        <dbReference type="ARBA" id="ARBA00048679"/>
    </source>
</evidence>
<evidence type="ECO:0000313" key="22">
    <source>
        <dbReference type="Proteomes" id="UP000606974"/>
    </source>
</evidence>
<feature type="compositionally biased region" description="Low complexity" evidence="17">
    <location>
        <begin position="352"/>
        <end position="369"/>
    </location>
</feature>
<evidence type="ECO:0000256" key="8">
    <source>
        <dbReference type="ARBA" id="ARBA00022741"/>
    </source>
</evidence>
<dbReference type="Proteomes" id="UP000606974">
    <property type="component" value="Unassembled WGS sequence"/>
</dbReference>
<evidence type="ECO:0000256" key="1">
    <source>
        <dbReference type="ARBA" id="ARBA00004623"/>
    </source>
</evidence>
<keyword evidence="22" id="KW-1185">Reference proteome</keyword>
<keyword evidence="5 16" id="KW-0728">SH3 domain</keyword>
<keyword evidence="8" id="KW-0547">Nucleotide-binding</keyword>
<dbReference type="GO" id="GO:0010506">
    <property type="term" value="P:regulation of autophagy"/>
    <property type="evidence" value="ECO:0007669"/>
    <property type="project" value="InterPro"/>
</dbReference>
<dbReference type="PROSITE" id="PS50088">
    <property type="entry name" value="ANK_REPEAT"/>
    <property type="match status" value="3"/>
</dbReference>
<evidence type="ECO:0000259" key="18">
    <source>
        <dbReference type="PROSITE" id="PS50002"/>
    </source>
</evidence>
<comment type="subcellular location">
    <subcellularLocation>
        <location evidence="1">Preautophagosomal structure membrane</location>
        <topology evidence="1">Peripheral membrane protein</topology>
    </subcellularLocation>
</comment>
<evidence type="ECO:0000256" key="12">
    <source>
        <dbReference type="ARBA" id="ARBA00030237"/>
    </source>
</evidence>
<dbReference type="InterPro" id="IPR002110">
    <property type="entry name" value="Ankyrin_rpt"/>
</dbReference>
<dbReference type="PROSITE" id="PS50002">
    <property type="entry name" value="SH3"/>
    <property type="match status" value="1"/>
</dbReference>
<feature type="domain" description="Protein kinase" evidence="19">
    <location>
        <begin position="1"/>
        <end position="228"/>
    </location>
</feature>
<evidence type="ECO:0000256" key="4">
    <source>
        <dbReference type="ARBA" id="ARBA00019599"/>
    </source>
</evidence>
<proteinExistence type="predicted"/>
<evidence type="ECO:0000256" key="10">
    <source>
        <dbReference type="ARBA" id="ARBA00022840"/>
    </source>
</evidence>
<dbReference type="Gene3D" id="2.20.70.10">
    <property type="match status" value="1"/>
</dbReference>
<dbReference type="GO" id="GO:0034045">
    <property type="term" value="C:phagophore assembly site membrane"/>
    <property type="evidence" value="ECO:0007669"/>
    <property type="project" value="UniProtKB-SubCell"/>
</dbReference>
<dbReference type="GO" id="GO:0005829">
    <property type="term" value="C:cytosol"/>
    <property type="evidence" value="ECO:0007669"/>
    <property type="project" value="TreeGrafter"/>
</dbReference>
<comment type="catalytic activity">
    <reaction evidence="14">
        <text>L-seryl-[protein] + ATP = O-phospho-L-seryl-[protein] + ADP + H(+)</text>
        <dbReference type="Rhea" id="RHEA:17989"/>
        <dbReference type="Rhea" id="RHEA-COMP:9863"/>
        <dbReference type="Rhea" id="RHEA-COMP:11604"/>
        <dbReference type="ChEBI" id="CHEBI:15378"/>
        <dbReference type="ChEBI" id="CHEBI:29999"/>
        <dbReference type="ChEBI" id="CHEBI:30616"/>
        <dbReference type="ChEBI" id="CHEBI:83421"/>
        <dbReference type="ChEBI" id="CHEBI:456216"/>
        <dbReference type="EC" id="2.7.11.1"/>
    </reaction>
</comment>
<evidence type="ECO:0000256" key="17">
    <source>
        <dbReference type="SAM" id="MobiDB-lite"/>
    </source>
</evidence>
<evidence type="ECO:0000259" key="19">
    <source>
        <dbReference type="PROSITE" id="PS50011"/>
    </source>
</evidence>
<dbReference type="SMART" id="SM00248">
    <property type="entry name" value="ANK"/>
    <property type="match status" value="4"/>
</dbReference>
<dbReference type="PANTHER" id="PTHR24348">
    <property type="entry name" value="SERINE/THREONINE-PROTEIN KINASE UNC-51-RELATED"/>
    <property type="match status" value="1"/>
</dbReference>
<evidence type="ECO:0000256" key="5">
    <source>
        <dbReference type="ARBA" id="ARBA00022443"/>
    </source>
</evidence>
<dbReference type="SUPFAM" id="SSF51045">
    <property type="entry name" value="WW domain"/>
    <property type="match status" value="1"/>
</dbReference>
<dbReference type="PROSITE" id="PS00108">
    <property type="entry name" value="PROTEIN_KINASE_ST"/>
    <property type="match status" value="1"/>
</dbReference>
<dbReference type="EC" id="2.7.11.1" evidence="2"/>
<dbReference type="Pfam" id="PF00023">
    <property type="entry name" value="Ank"/>
    <property type="match status" value="1"/>
</dbReference>
<feature type="domain" description="WW" evidence="20">
    <location>
        <begin position="893"/>
        <end position="926"/>
    </location>
</feature>
<evidence type="ECO:0000256" key="3">
    <source>
        <dbReference type="ARBA" id="ARBA00018572"/>
    </source>
</evidence>
<accession>A0A8H7E3F7</accession>
<dbReference type="PROSITE" id="PS50297">
    <property type="entry name" value="ANK_REP_REGION"/>
    <property type="match status" value="3"/>
</dbReference>
<evidence type="ECO:0000256" key="2">
    <source>
        <dbReference type="ARBA" id="ARBA00012513"/>
    </source>
</evidence>
<dbReference type="InterPro" id="IPR036770">
    <property type="entry name" value="Ankyrin_rpt-contain_sf"/>
</dbReference>
<dbReference type="Gene3D" id="1.10.510.10">
    <property type="entry name" value="Transferase(Phosphotransferase) domain 1"/>
    <property type="match status" value="1"/>
</dbReference>
<keyword evidence="7" id="KW-0808">Transferase</keyword>
<evidence type="ECO:0000256" key="15">
    <source>
        <dbReference type="PROSITE-ProRule" id="PRU00023"/>
    </source>
</evidence>
<dbReference type="AlphaFoldDB" id="A0A8H7E3F7"/>
<feature type="compositionally biased region" description="Low complexity" evidence="17">
    <location>
        <begin position="294"/>
        <end position="305"/>
    </location>
</feature>
<evidence type="ECO:0000256" key="16">
    <source>
        <dbReference type="PROSITE-ProRule" id="PRU00192"/>
    </source>
</evidence>
<feature type="compositionally biased region" description="Low complexity" evidence="17">
    <location>
        <begin position="437"/>
        <end position="452"/>
    </location>
</feature>
<dbReference type="SUPFAM" id="SSF50044">
    <property type="entry name" value="SH3-domain"/>
    <property type="match status" value="1"/>
</dbReference>
<feature type="region of interest" description="Disordered" evidence="17">
    <location>
        <begin position="283"/>
        <end position="319"/>
    </location>
</feature>
<dbReference type="PROSITE" id="PS50011">
    <property type="entry name" value="PROTEIN_KINASE_DOM"/>
    <property type="match status" value="1"/>
</dbReference>
<dbReference type="PANTHER" id="PTHR24348:SF22">
    <property type="entry name" value="NON-SPECIFIC SERINE_THREONINE PROTEIN KINASE"/>
    <property type="match status" value="1"/>
</dbReference>
<dbReference type="GO" id="GO:0004674">
    <property type="term" value="F:protein serine/threonine kinase activity"/>
    <property type="evidence" value="ECO:0007669"/>
    <property type="project" value="UniProtKB-KW"/>
</dbReference>
<feature type="compositionally biased region" description="Low complexity" evidence="17">
    <location>
        <begin position="502"/>
        <end position="511"/>
    </location>
</feature>
<dbReference type="Pfam" id="PF12796">
    <property type="entry name" value="Ank_2"/>
    <property type="match status" value="1"/>
</dbReference>
<dbReference type="InterPro" id="IPR036020">
    <property type="entry name" value="WW_dom_sf"/>
</dbReference>
<feature type="compositionally biased region" description="Basic and acidic residues" evidence="17">
    <location>
        <begin position="560"/>
        <end position="569"/>
    </location>
</feature>
<dbReference type="Gene3D" id="2.30.30.40">
    <property type="entry name" value="SH3 Domains"/>
    <property type="match status" value="1"/>
</dbReference>
<dbReference type="Pfam" id="PF00069">
    <property type="entry name" value="Pkinase"/>
    <property type="match status" value="1"/>
</dbReference>
<dbReference type="InterPro" id="IPR011009">
    <property type="entry name" value="Kinase-like_dom_sf"/>
</dbReference>
<evidence type="ECO:0000256" key="11">
    <source>
        <dbReference type="ARBA" id="ARBA00023006"/>
    </source>
</evidence>
<sequence>MKNVGIDYRRELLALAKLSRYPELLVALRGWYEDDNNIFLAMEYFPLGDLDRYIARGISEDAARTICVQLLDGLSKMHSIGFTHRDMKPRNIFVVSGTPQWWVKIGDFGISKRVSADDTALRTQAGTQLFQAPEINGYTDVVEDSSEYTNAVDMWSLGCVAYLMLAQEVPFPNPRAVNSYCSGRLPFPAQPLNSKNITQNGVTFVRALLDSQPHQRMTAESASQHEWLQSVELDPLILGDSQSTVAEDETRKAFPQAFSRGLLTKSESDILSCHDTELRRVSINVPDPIDPDPSTGSSTQVSGTTEKPSRRESPQGKISFYGNSMSQLKLPGRSPSATCIAIALENRGSIQQPPSYGSQRSSSLSLHGSVNEPSLEGIITHPADALDSNIPFPVSTSSVEKALHSKASTPKAETEIVNVVLETHKNDNGELPHSGYTNENTPPWTTENTGNTAQTSSPEQLPAMTVTDGGPPYSEDEYLHSPVVTTSRHKKSKLSTNDRGRSPGSSNGNRGLFVGVNVDSSKTYHVDEENQADEDTDGPGGEIVIYPSYQARQFLLSPDLHKSGQRSDSHFATSLHKSSESDARVRTDESDDEYSEADDKARFSHNDPFTIASPDEEKHGKVIALFDFESEDENELPLTEGQIILVSYRHRQGWLVAQDPKTGESGLVPEEFVRLVRELNDADTDAGRVIGLGPPEDAGRRFLLAAQGGLTEVLGAYLDQGFNIDFFDVEGKTALHLATLHHQSNTVSWLVRNGANVATSDLSGKTALHYACDQEDPSIMKLLLEAGCNVNAQSHDLITPLHMASGKRRCDILELLLQFGANVNVEDKYMGTPLYGAVWSKDDKTVQRLVNAGADLFAENALGLSPSTTAHMLGCSYMEQVLKDAERDQLKKETLPAGWEKKLTVTGLEYYINHHTNKVSLAGPGPASAALAVSLRFDGYKLVYEVDHLWLKGKLLCCIVLMARLIHIQATEYDLRTNDTRSKRTNDLPRNLRTFYPRR</sequence>
<dbReference type="GO" id="GO:0005776">
    <property type="term" value="C:autophagosome"/>
    <property type="evidence" value="ECO:0007669"/>
    <property type="project" value="TreeGrafter"/>
</dbReference>
<dbReference type="InterPro" id="IPR000719">
    <property type="entry name" value="Prot_kinase_dom"/>
</dbReference>
<dbReference type="PROSITE" id="PS50020">
    <property type="entry name" value="WW_DOMAIN_2"/>
    <property type="match status" value="1"/>
</dbReference>
<comment type="caution">
    <text evidence="21">The sequence shown here is derived from an EMBL/GenBank/DDBJ whole genome shotgun (WGS) entry which is preliminary data.</text>
</comment>
<name>A0A8H7E3F7_9EURO</name>
<keyword evidence="15" id="KW-0040">ANK repeat</keyword>
<evidence type="ECO:0000256" key="9">
    <source>
        <dbReference type="ARBA" id="ARBA00022777"/>
    </source>
</evidence>
<evidence type="ECO:0000256" key="7">
    <source>
        <dbReference type="ARBA" id="ARBA00022679"/>
    </source>
</evidence>
<feature type="repeat" description="ANK" evidence="15">
    <location>
        <begin position="730"/>
        <end position="762"/>
    </location>
</feature>
<evidence type="ECO:0000256" key="6">
    <source>
        <dbReference type="ARBA" id="ARBA00022527"/>
    </source>
</evidence>
<protein>
    <recommendedName>
        <fullName evidence="3">Serine/threonine-protein kinase ATG1</fullName>
        <ecNumber evidence="2">2.7.11.1</ecNumber>
    </recommendedName>
    <alternativeName>
        <fullName evidence="12">Autophagy-related protein 1</fullName>
    </alternativeName>
    <alternativeName>
        <fullName evidence="4">Serine/threonine-protein kinase atg1</fullName>
    </alternativeName>
</protein>